<keyword evidence="3" id="KW-0964">Secreted</keyword>
<dbReference type="EMBL" id="PIXC01000021">
    <property type="protein sequence ID" value="PKE25624.1"/>
    <property type="molecule type" value="Genomic_DNA"/>
</dbReference>
<keyword evidence="6 9" id="KW-0378">Hydrolase</keyword>
<feature type="chain" id="PRO_5032717508" evidence="12">
    <location>
        <begin position="27"/>
        <end position="1176"/>
    </location>
</feature>
<evidence type="ECO:0000256" key="6">
    <source>
        <dbReference type="ARBA" id="ARBA00022801"/>
    </source>
</evidence>
<feature type="active site" description="Charge relay system" evidence="8 9">
    <location>
        <position position="225"/>
    </location>
</feature>
<dbReference type="AlphaFoldDB" id="A0A855GIE1"/>
<dbReference type="Pfam" id="PF00082">
    <property type="entry name" value="Peptidase_S8"/>
    <property type="match status" value="1"/>
</dbReference>
<feature type="domain" description="PA" evidence="14">
    <location>
        <begin position="442"/>
        <end position="529"/>
    </location>
</feature>
<dbReference type="PROSITE" id="PS00136">
    <property type="entry name" value="SUBTILASE_ASP"/>
    <property type="match status" value="1"/>
</dbReference>
<dbReference type="InterPro" id="IPR023827">
    <property type="entry name" value="Peptidase_S8_Asp-AS"/>
</dbReference>
<accession>A0A855GIE1</accession>
<feature type="compositionally biased region" description="Polar residues" evidence="11">
    <location>
        <begin position="551"/>
        <end position="562"/>
    </location>
</feature>
<dbReference type="InterPro" id="IPR000209">
    <property type="entry name" value="Peptidase_S8/S53_dom"/>
</dbReference>
<organism evidence="16 17">
    <name type="scientific">Macrococcoides caseolyticum</name>
    <dbReference type="NCBI Taxonomy" id="69966"/>
    <lineage>
        <taxon>Bacteria</taxon>
        <taxon>Bacillati</taxon>
        <taxon>Bacillota</taxon>
        <taxon>Bacilli</taxon>
        <taxon>Bacillales</taxon>
        <taxon>Staphylococcaceae</taxon>
        <taxon>Macrococcoides</taxon>
    </lineage>
</organism>
<name>A0A855GIE1_9STAP</name>
<evidence type="ECO:0000256" key="2">
    <source>
        <dbReference type="ARBA" id="ARBA00022512"/>
    </source>
</evidence>
<feature type="compositionally biased region" description="Basic and acidic residues" evidence="11">
    <location>
        <begin position="252"/>
        <end position="271"/>
    </location>
</feature>
<dbReference type="Gene3D" id="3.40.50.200">
    <property type="entry name" value="Peptidase S8/S53 domain"/>
    <property type="match status" value="1"/>
</dbReference>
<evidence type="ECO:0000256" key="5">
    <source>
        <dbReference type="ARBA" id="ARBA00022729"/>
    </source>
</evidence>
<feature type="active site" description="Charge relay system" evidence="8 9">
    <location>
        <position position="286"/>
    </location>
</feature>
<dbReference type="InterPro" id="IPR015500">
    <property type="entry name" value="Peptidase_S8_subtilisin-rel"/>
</dbReference>
<dbReference type="Pfam" id="PF02225">
    <property type="entry name" value="PA"/>
    <property type="match status" value="1"/>
</dbReference>
<dbReference type="Gene3D" id="3.50.30.30">
    <property type="match status" value="1"/>
</dbReference>
<dbReference type="RefSeq" id="WP_101144296.1">
    <property type="nucleotide sequence ID" value="NZ_CP073801.1"/>
</dbReference>
<keyword evidence="7 9" id="KW-0720">Serine protease</keyword>
<comment type="caution">
    <text evidence="16">The sequence shown here is derived from an EMBL/GenBank/DDBJ whole genome shotgun (WGS) entry which is preliminary data.</text>
</comment>
<keyword evidence="4 9" id="KW-0645">Protease</keyword>
<dbReference type="InterPro" id="IPR036852">
    <property type="entry name" value="Peptidase_S8/S53_dom_sf"/>
</dbReference>
<dbReference type="InterPro" id="IPR034213">
    <property type="entry name" value="S8_Vpr-like"/>
</dbReference>
<dbReference type="PANTHER" id="PTHR43806:SF65">
    <property type="entry name" value="SERINE PROTEASE APRX"/>
    <property type="match status" value="1"/>
</dbReference>
<feature type="domain" description="Peptidase S8/S53" evidence="13">
    <location>
        <begin position="216"/>
        <end position="654"/>
    </location>
</feature>
<gene>
    <name evidence="16" type="ORF">CW686_09345</name>
</gene>
<feature type="region of interest" description="Disordered" evidence="11">
    <location>
        <begin position="249"/>
        <end position="277"/>
    </location>
</feature>
<dbReference type="Proteomes" id="UP000233482">
    <property type="component" value="Unassembled WGS sequence"/>
</dbReference>
<proteinExistence type="inferred from homology"/>
<dbReference type="CDD" id="cd02133">
    <property type="entry name" value="PA_C5a_like"/>
    <property type="match status" value="1"/>
</dbReference>
<sequence length="1176" mass="127467">MTKKFKLSAALLSIGLVTTLVSPVQGAEFDTKKPRTPKLNSTSIAQNEAIDSQLKVLSQQGAIDKDLKGVSGQVNVIVHYDEPSVGLERGLKQTKSKKWSNLSDEKVKEKIAKQQQKANSKMQNKGIKYKKNHSYQTVINAEAMTVDAKDIEKIAQIEDVALVEKDDVIQIDPSEMQASKQQDVAKDTMGDELNLKLVPSITHLKVDKVWELGNKGKGVKVGVIDTGIDYNHPDLKDVYKGGRNYVGGGDYNTKRNADDPYETKPEERPGHLPEVNESGSEYYTTHGTHVAGTIAAQGKNEFGMYGIAPNVDLYAYRVLGAYGRGSTSWIVGGIEDAVKDDMDVINLSLGNSSPEENQANSMAVNNAMLLGVTANVATGNSGPERSTIGGPATSPLGIGVGNTTLPEERIDVDLKLGEETKNYKLMAYEFGSNPETTLKDQYELVNIPGTGKKEDFAQVNVKDKVALVERGEIAFVEKIKNAKDAGAKAVIVYNSETGSNSPGPADIFVGASFDYIPTVDMDRTQGLALKAKLEKEKVMIDFTKFNVTTTPGDDVNDSSSRGPSLPNFDIKPDVSAPGTNILSTIPSFAVGDNYSKAYAQYTGTSMATPHISGVSALLKELHPEWTPFDIKSALSNTAKHLDKSKYDVFSQGAGLVQPLEAATATSLFKVAHETEVNGVKQTHTRGTIAFGNQVPTSKAQVITKTIDVQKLSSDDNYAIEVETTRPSKSGATVTTDVKSIQSGKVAVNLNIPAGTPVQGDEIQGYIHFKGNRSYALPFAANLSEVKKKGFEKFVLTNYHMSPNGDGNNDTSSVQMKVYNKQNLTLLKYYDLLNEKSGPAGDGYVGSIDLFPGLDGEKEVVLDGKLYNIEGSNRVEGKLADGVYAVDAITRSDNGNATADDYPLFVKTKPAEIKSLALNNGKLSFKLDDLYINAKETLASYDINYNVSEFLKASYKLSNSKTGEVVISDSGEGTIDINDKGEYHLTLNVEDAAGNKASFKYTVNTNTNEVSEGHKEIKDNTGTPVDKAKTLTDSEVNQFVNGKQKVLTVEGDKAVTFTKAQLAKLSQMKKNKSIVLNTSLHAVTLKVANMKELSKYGDVTIQIKKVDSTYQNAVRVLVKAGDSEVKSLVQPYALYIKGNRGLNVYNADANQRVASKYDKKLGQYGIQTTQFNTFGLK</sequence>
<evidence type="ECO:0000256" key="12">
    <source>
        <dbReference type="SAM" id="SignalP"/>
    </source>
</evidence>
<feature type="region of interest" description="Disordered" evidence="11">
    <location>
        <begin position="551"/>
        <end position="570"/>
    </location>
</feature>
<evidence type="ECO:0000259" key="14">
    <source>
        <dbReference type="Pfam" id="PF02225"/>
    </source>
</evidence>
<dbReference type="PRINTS" id="PR00723">
    <property type="entry name" value="SUBTILISIN"/>
</dbReference>
<evidence type="ECO:0000256" key="3">
    <source>
        <dbReference type="ARBA" id="ARBA00022525"/>
    </source>
</evidence>
<dbReference type="Pfam" id="PF05922">
    <property type="entry name" value="Inhibitor_I9"/>
    <property type="match status" value="1"/>
</dbReference>
<evidence type="ECO:0000313" key="17">
    <source>
        <dbReference type="Proteomes" id="UP000233482"/>
    </source>
</evidence>
<evidence type="ECO:0000256" key="8">
    <source>
        <dbReference type="PIRSR" id="PIRSR615500-1"/>
    </source>
</evidence>
<dbReference type="CDD" id="cd07474">
    <property type="entry name" value="Peptidases_S8_subtilisin_Vpr-like"/>
    <property type="match status" value="1"/>
</dbReference>
<dbReference type="InterPro" id="IPR046450">
    <property type="entry name" value="PA_dom_sf"/>
</dbReference>
<feature type="active site" description="Charge relay system" evidence="8 9">
    <location>
        <position position="605"/>
    </location>
</feature>
<dbReference type="InterPro" id="IPR010259">
    <property type="entry name" value="S8pro/Inhibitor_I9"/>
</dbReference>
<feature type="domain" description="Inhibitor I9" evidence="15">
    <location>
        <begin position="104"/>
        <end position="171"/>
    </location>
</feature>
<protein>
    <submittedName>
        <fullName evidence="16">Peptidase S8</fullName>
    </submittedName>
</protein>
<dbReference type="PROSITE" id="PS00138">
    <property type="entry name" value="SUBTILASE_SER"/>
    <property type="match status" value="1"/>
</dbReference>
<evidence type="ECO:0000313" key="16">
    <source>
        <dbReference type="EMBL" id="PKE25624.1"/>
    </source>
</evidence>
<dbReference type="InterPro" id="IPR022398">
    <property type="entry name" value="Peptidase_S8_His-AS"/>
</dbReference>
<evidence type="ECO:0000256" key="1">
    <source>
        <dbReference type="ARBA" id="ARBA00011073"/>
    </source>
</evidence>
<feature type="region of interest" description="Disordered" evidence="11">
    <location>
        <begin position="381"/>
        <end position="401"/>
    </location>
</feature>
<evidence type="ECO:0000259" key="13">
    <source>
        <dbReference type="Pfam" id="PF00082"/>
    </source>
</evidence>
<dbReference type="PROSITE" id="PS00137">
    <property type="entry name" value="SUBTILASE_HIS"/>
    <property type="match status" value="1"/>
</dbReference>
<evidence type="ECO:0000259" key="15">
    <source>
        <dbReference type="Pfam" id="PF05922"/>
    </source>
</evidence>
<evidence type="ECO:0000256" key="11">
    <source>
        <dbReference type="SAM" id="MobiDB-lite"/>
    </source>
</evidence>
<keyword evidence="5 12" id="KW-0732">Signal</keyword>
<dbReference type="SUPFAM" id="SSF52743">
    <property type="entry name" value="Subtilisin-like"/>
    <property type="match status" value="1"/>
</dbReference>
<comment type="similarity">
    <text evidence="1 9 10">Belongs to the peptidase S8 family.</text>
</comment>
<dbReference type="InterPro" id="IPR023828">
    <property type="entry name" value="Peptidase_S8_Ser-AS"/>
</dbReference>
<dbReference type="PROSITE" id="PS51892">
    <property type="entry name" value="SUBTILASE"/>
    <property type="match status" value="1"/>
</dbReference>
<evidence type="ECO:0000256" key="7">
    <source>
        <dbReference type="ARBA" id="ARBA00022825"/>
    </source>
</evidence>
<keyword evidence="2" id="KW-0134">Cell wall</keyword>
<feature type="signal peptide" evidence="12">
    <location>
        <begin position="1"/>
        <end position="26"/>
    </location>
</feature>
<dbReference type="SUPFAM" id="SSF52025">
    <property type="entry name" value="PA domain"/>
    <property type="match status" value="1"/>
</dbReference>
<dbReference type="GO" id="GO:0004252">
    <property type="term" value="F:serine-type endopeptidase activity"/>
    <property type="evidence" value="ECO:0007669"/>
    <property type="project" value="UniProtKB-UniRule"/>
</dbReference>
<dbReference type="InterPro" id="IPR050131">
    <property type="entry name" value="Peptidase_S8_subtilisin-like"/>
</dbReference>
<dbReference type="InterPro" id="IPR003137">
    <property type="entry name" value="PA_domain"/>
</dbReference>
<dbReference type="PANTHER" id="PTHR43806">
    <property type="entry name" value="PEPTIDASE S8"/>
    <property type="match status" value="1"/>
</dbReference>
<dbReference type="GO" id="GO:0006508">
    <property type="term" value="P:proteolysis"/>
    <property type="evidence" value="ECO:0007669"/>
    <property type="project" value="UniProtKB-KW"/>
</dbReference>
<evidence type="ECO:0000256" key="9">
    <source>
        <dbReference type="PROSITE-ProRule" id="PRU01240"/>
    </source>
</evidence>
<evidence type="ECO:0000256" key="4">
    <source>
        <dbReference type="ARBA" id="ARBA00022670"/>
    </source>
</evidence>
<evidence type="ECO:0000256" key="10">
    <source>
        <dbReference type="RuleBase" id="RU003355"/>
    </source>
</evidence>
<reference evidence="16 17" key="1">
    <citation type="submission" date="2017-12" db="EMBL/GenBank/DDBJ databases">
        <title>Genomics of Macrococcus caseolyticus.</title>
        <authorList>
            <person name="MacFadyen A.C."/>
            <person name="Paterson G.K."/>
        </authorList>
    </citation>
    <scope>NUCLEOTIDE SEQUENCE [LARGE SCALE GENOMIC DNA]</scope>
    <source>
        <strain evidence="16 17">5788_EF188</strain>
    </source>
</reference>